<dbReference type="GeneID" id="105231910"/>
<organism evidence="2">
    <name type="scientific">Bactrocera dorsalis</name>
    <name type="common">Oriental fruit fly</name>
    <name type="synonym">Dacus dorsalis</name>
    <dbReference type="NCBI Taxonomy" id="27457"/>
    <lineage>
        <taxon>Eukaryota</taxon>
        <taxon>Metazoa</taxon>
        <taxon>Ecdysozoa</taxon>
        <taxon>Arthropoda</taxon>
        <taxon>Hexapoda</taxon>
        <taxon>Insecta</taxon>
        <taxon>Pterygota</taxon>
        <taxon>Neoptera</taxon>
        <taxon>Endopterygota</taxon>
        <taxon>Diptera</taxon>
        <taxon>Brachycera</taxon>
        <taxon>Muscomorpha</taxon>
        <taxon>Tephritoidea</taxon>
        <taxon>Tephritidae</taxon>
        <taxon>Bactrocera</taxon>
        <taxon>Bactrocera</taxon>
    </lineage>
</organism>
<dbReference type="PANTHER" id="PTHR21530">
    <property type="entry name" value="PHEROMONE SHUTDOWN PROTEIN"/>
    <property type="match status" value="1"/>
</dbReference>
<dbReference type="EMBL" id="GAKP01020238">
    <property type="protein sequence ID" value="JAC38714.1"/>
    <property type="molecule type" value="Transcribed_RNA"/>
</dbReference>
<sequence>MNLSTSSNRDMSRADSQTPPSSARNKSKGQLNDTSLGSSSIYESALENLTAYTSFDGSANDNSHFNVSTDATLNGSDSHRYNTTTGSCSSTATRDLNKNISASMLLIQSESTETNASQEEVDPKSQLANKTIFKTDNPDLSIIEISDNSIKEQEAENSFFLIESNDDSDQQKNLSKTVGGAKQKISPLKTADNAATVSSENRRKKAETLIQSSKQTLNVDVAEAFAAESKAASGDTNDIDDAVPEETHPTTKREIKIYDTIEEFEENLPSTVTVLDTPFGSRVYLVGTAHFSEESQDDVSYVIRNVRPDVVMVELCPSRVHILKLDEKTLLEEAKNFNFAKIRSIIQTHGYINGVFFILLLQMSAQIAKDLGMAPGGEFRRAFEEIHRIPGCMLHLGDRPIRITLHRALRALTLWQTMKLVWRLTSTDTISIEEVEECKQRDLLEKLMQEMAGEFPEFSEVFVKERDIFLCHSLQLAALPQMPTDGSGIPRPVRVVGVVGIGHANGIAEKWGKVDPSCIPEIMKIPPGRLSTRLAWYSFQASVCSLVLYQGYRILKPCLKRLF</sequence>
<dbReference type="OrthoDB" id="48306at2759"/>
<evidence type="ECO:0000313" key="3">
    <source>
        <dbReference type="Proteomes" id="UP001652620"/>
    </source>
</evidence>
<keyword evidence="3" id="KW-1185">Reference proteome</keyword>
<dbReference type="RefSeq" id="XP_011211728.2">
    <property type="nucleotide sequence ID" value="XM_011213426.4"/>
</dbReference>
<accession>A0A034V894</accession>
<dbReference type="KEGG" id="bdr:105231910"/>
<evidence type="ECO:0000313" key="4">
    <source>
        <dbReference type="RefSeq" id="XP_011211728.1"/>
    </source>
</evidence>
<gene>
    <name evidence="2" type="primary">TRABD</name>
    <name evidence="4" type="synonym">LOC105231910</name>
</gene>
<protein>
    <submittedName>
        <fullName evidence="2 4">TRAB domain-containing protein</fullName>
    </submittedName>
</protein>
<evidence type="ECO:0000313" key="2">
    <source>
        <dbReference type="EMBL" id="JAC38714.1"/>
    </source>
</evidence>
<dbReference type="EMBL" id="GAKP01020241">
    <property type="protein sequence ID" value="JAC38711.1"/>
    <property type="molecule type" value="Transcribed_RNA"/>
</dbReference>
<feature type="region of interest" description="Disordered" evidence="1">
    <location>
        <begin position="1"/>
        <end position="36"/>
    </location>
</feature>
<dbReference type="InterPro" id="IPR046345">
    <property type="entry name" value="TraB_PrgY-like"/>
</dbReference>
<dbReference type="Proteomes" id="UP001652620">
    <property type="component" value="Chromosome 2"/>
</dbReference>
<dbReference type="PANTHER" id="PTHR21530:SF7">
    <property type="entry name" value="TRAB DOMAIN-CONTAINING PROTEIN"/>
    <property type="match status" value="1"/>
</dbReference>
<dbReference type="Pfam" id="PF01963">
    <property type="entry name" value="TraB_PrgY_gumN"/>
    <property type="match status" value="1"/>
</dbReference>
<dbReference type="AlphaFoldDB" id="A0A034V894"/>
<proteinExistence type="predicted"/>
<reference evidence="2" key="1">
    <citation type="journal article" date="2014" name="BMC Genomics">
        <title>Characterizing the developmental transcriptome of the oriental fruit fly, Bactrocera dorsalis (Diptera: Tephritidae) through comparative genomic analysis with Drosophila melanogaster utilizing modENCODE datasets.</title>
        <authorList>
            <person name="Geib S.M."/>
            <person name="Calla B."/>
            <person name="Hall B."/>
            <person name="Hou S."/>
            <person name="Manoukis N.C."/>
        </authorList>
    </citation>
    <scope>NUCLEOTIDE SEQUENCE</scope>
    <source>
        <strain evidence="2">Punador</strain>
    </source>
</reference>
<dbReference type="InterPro" id="IPR002816">
    <property type="entry name" value="TraB/PrgY/GumN_fam"/>
</dbReference>
<dbReference type="RefSeq" id="XP_011211728.1">
    <property type="nucleotide sequence ID" value="XM_011213426.3"/>
</dbReference>
<reference evidence="4" key="2">
    <citation type="submission" date="2022-04" db="UniProtKB">
        <authorList>
            <consortium name="RefSeq"/>
        </authorList>
    </citation>
    <scope>IDENTIFICATION</scope>
    <source>
        <strain evidence="4">Punador</strain>
    </source>
</reference>
<evidence type="ECO:0000256" key="1">
    <source>
        <dbReference type="SAM" id="MobiDB-lite"/>
    </source>
</evidence>
<name>A0A034V894_BACDO</name>
<dbReference type="CDD" id="cd14726">
    <property type="entry name" value="TraB_PrgY-like"/>
    <property type="match status" value="1"/>
</dbReference>